<dbReference type="SUPFAM" id="SSF47699">
    <property type="entry name" value="Bifunctional inhibitor/lipid-transfer protein/seed storage 2S albumin"/>
    <property type="match status" value="1"/>
</dbReference>
<dbReference type="PANTHER" id="PTHR33076">
    <property type="entry name" value="NON-SPECIFIC LIPID-TRANSFER PROTEIN 2-RELATED"/>
    <property type="match status" value="1"/>
</dbReference>
<dbReference type="CDD" id="cd01960">
    <property type="entry name" value="nsLTP1"/>
    <property type="match status" value="1"/>
</dbReference>
<evidence type="ECO:0000313" key="9">
    <source>
        <dbReference type="EMBL" id="CAA0385733.1"/>
    </source>
</evidence>
<dbReference type="GO" id="GO:0006869">
    <property type="term" value="P:lipid transport"/>
    <property type="evidence" value="ECO:0007669"/>
    <property type="project" value="InterPro"/>
</dbReference>
<keyword evidence="7" id="KW-0732">Signal</keyword>
<feature type="signal peptide" evidence="7">
    <location>
        <begin position="1"/>
        <end position="24"/>
    </location>
</feature>
<feature type="chain" id="PRO_5024881800" description="Non-specific lipid-transfer protein" evidence="7">
    <location>
        <begin position="25"/>
        <end position="124"/>
    </location>
</feature>
<dbReference type="InterPro" id="IPR036312">
    <property type="entry name" value="Bifun_inhib/LTP/seed_sf"/>
</dbReference>
<evidence type="ECO:0000256" key="2">
    <source>
        <dbReference type="ARBA" id="ARBA00009748"/>
    </source>
</evidence>
<comment type="function">
    <text evidence="1 6">Plant non-specific lipid-transfer proteins transfer phospholipids as well as galactolipids across membranes. May play a role in wax or cutin deposition in the cell walls of expanding epidermal cells and certain secretory tissues.</text>
</comment>
<reference evidence="9 10" key="1">
    <citation type="submission" date="2019-12" db="EMBL/GenBank/DDBJ databases">
        <authorList>
            <person name="Jiao W.-B."/>
            <person name="Schneeberger K."/>
        </authorList>
    </citation>
    <scope>NUCLEOTIDE SEQUENCE [LARGE SCALE GENOMIC DNA]</scope>
    <source>
        <strain evidence="10">cv. C24</strain>
    </source>
</reference>
<comment type="similarity">
    <text evidence="2 6">Belongs to the plant LTP family.</text>
</comment>
<dbReference type="Gene3D" id="1.10.110.10">
    <property type="entry name" value="Plant lipid-transfer and hydrophobic proteins"/>
    <property type="match status" value="1"/>
</dbReference>
<dbReference type="InterPro" id="IPR016140">
    <property type="entry name" value="Bifunc_inhib/LTP/seed_store"/>
</dbReference>
<evidence type="ECO:0000256" key="3">
    <source>
        <dbReference type="ARBA" id="ARBA00022448"/>
    </source>
</evidence>
<dbReference type="GO" id="GO:0008289">
    <property type="term" value="F:lipid binding"/>
    <property type="evidence" value="ECO:0007669"/>
    <property type="project" value="UniProtKB-KW"/>
</dbReference>
<dbReference type="AlphaFoldDB" id="A0A5S9XJW1"/>
<dbReference type="InterPro" id="IPR000528">
    <property type="entry name" value="Plant_nsLTP"/>
</dbReference>
<dbReference type="FunFam" id="1.10.110.10:FF:000002">
    <property type="entry name" value="Non-specific lipid-transfer protein"/>
    <property type="match status" value="1"/>
</dbReference>
<accession>A0A5S9XJW1</accession>
<dbReference type="Pfam" id="PF00234">
    <property type="entry name" value="Tryp_alpha_amyl"/>
    <property type="match status" value="1"/>
</dbReference>
<keyword evidence="4 6" id="KW-0446">Lipid-binding</keyword>
<name>A0A5S9XJW1_ARATH</name>
<keyword evidence="3 6" id="KW-0813">Transport</keyword>
<dbReference type="Proteomes" id="UP000434276">
    <property type="component" value="Unassembled WGS sequence"/>
</dbReference>
<dbReference type="EMBL" id="CACSHJ010000089">
    <property type="protein sequence ID" value="CAA0385733.1"/>
    <property type="molecule type" value="Genomic_DNA"/>
</dbReference>
<evidence type="ECO:0000256" key="1">
    <source>
        <dbReference type="ARBA" id="ARBA00003211"/>
    </source>
</evidence>
<evidence type="ECO:0000313" key="10">
    <source>
        <dbReference type="Proteomes" id="UP000434276"/>
    </source>
</evidence>
<evidence type="ECO:0000259" key="8">
    <source>
        <dbReference type="SMART" id="SM00499"/>
    </source>
</evidence>
<organism evidence="9 10">
    <name type="scientific">Arabidopsis thaliana</name>
    <name type="common">Mouse-ear cress</name>
    <dbReference type="NCBI Taxonomy" id="3702"/>
    <lineage>
        <taxon>Eukaryota</taxon>
        <taxon>Viridiplantae</taxon>
        <taxon>Streptophyta</taxon>
        <taxon>Embryophyta</taxon>
        <taxon>Tracheophyta</taxon>
        <taxon>Spermatophyta</taxon>
        <taxon>Magnoliopsida</taxon>
        <taxon>eudicotyledons</taxon>
        <taxon>Gunneridae</taxon>
        <taxon>Pentapetalae</taxon>
        <taxon>rosids</taxon>
        <taxon>malvids</taxon>
        <taxon>Brassicales</taxon>
        <taxon>Brassicaceae</taxon>
        <taxon>Camelineae</taxon>
        <taxon>Arabidopsis</taxon>
    </lineage>
</organism>
<gene>
    <name evidence="9" type="ORF">C24_LOCUS15402</name>
</gene>
<evidence type="ECO:0000256" key="6">
    <source>
        <dbReference type="RuleBase" id="RU000628"/>
    </source>
</evidence>
<dbReference type="PRINTS" id="PR00382">
    <property type="entry name" value="LIPIDTRNSFER"/>
</dbReference>
<evidence type="ECO:0000256" key="7">
    <source>
        <dbReference type="SAM" id="SignalP"/>
    </source>
</evidence>
<dbReference type="SMART" id="SM00499">
    <property type="entry name" value="AAI"/>
    <property type="match status" value="1"/>
</dbReference>
<sequence>MAFTPKIITCLIVLTIYMASPTESTIQCGTVTSTLAQCVTYLTNSGPLPSQCCVGVKSLYQLAQTTPDRKQVCECLKLAGKEIKGLNTDLVAALPTTCGVSIPYPISFSTNCDSFNILLNPKTI</sequence>
<protein>
    <recommendedName>
        <fullName evidence="6">Non-specific lipid-transfer protein</fullName>
    </recommendedName>
</protein>
<dbReference type="OrthoDB" id="1890443at2759"/>
<keyword evidence="5" id="KW-1015">Disulfide bond</keyword>
<evidence type="ECO:0000256" key="4">
    <source>
        <dbReference type="ARBA" id="ARBA00023121"/>
    </source>
</evidence>
<evidence type="ECO:0000256" key="5">
    <source>
        <dbReference type="ARBA" id="ARBA00023157"/>
    </source>
</evidence>
<dbReference type="ExpressionAtlas" id="A0A5S9XJW1">
    <property type="expression patterns" value="baseline and differential"/>
</dbReference>
<feature type="domain" description="Bifunctional inhibitor/plant lipid transfer protein/seed storage helical" evidence="8">
    <location>
        <begin position="28"/>
        <end position="112"/>
    </location>
</feature>
<proteinExistence type="inferred from homology"/>